<dbReference type="Pfam" id="PF08241">
    <property type="entry name" value="Methyltransf_11"/>
    <property type="match status" value="1"/>
</dbReference>
<dbReference type="SUPFAM" id="SSF53335">
    <property type="entry name" value="S-adenosyl-L-methionine-dependent methyltransferases"/>
    <property type="match status" value="1"/>
</dbReference>
<comment type="caution">
    <text evidence="2">The sequence shown here is derived from an EMBL/GenBank/DDBJ whole genome shotgun (WGS) entry which is preliminary data.</text>
</comment>
<dbReference type="PATRIC" id="fig|1703779.3.peg.1749"/>
<evidence type="ECO:0000313" key="2">
    <source>
        <dbReference type="EMBL" id="KPK62638.1"/>
    </source>
</evidence>
<accession>A0A0S8FQ49</accession>
<feature type="domain" description="Methyltransferase type 11" evidence="1">
    <location>
        <begin position="60"/>
        <end position="155"/>
    </location>
</feature>
<dbReference type="EMBL" id="LJUJ01000030">
    <property type="protein sequence ID" value="KPK62638.1"/>
    <property type="molecule type" value="Genomic_DNA"/>
</dbReference>
<reference evidence="2 3" key="1">
    <citation type="journal article" date="2015" name="Microbiome">
        <title>Genomic resolution of linkages in carbon, nitrogen, and sulfur cycling among widespread estuary sediment bacteria.</title>
        <authorList>
            <person name="Baker B.J."/>
            <person name="Lazar C.S."/>
            <person name="Teske A.P."/>
            <person name="Dick G.J."/>
        </authorList>
    </citation>
    <scope>NUCLEOTIDE SEQUENCE [LARGE SCALE GENOMIC DNA]</scope>
    <source>
        <strain evidence="2">SM23_42</strain>
    </source>
</reference>
<dbReference type="STRING" id="1703779.AMJ83_10230"/>
<evidence type="ECO:0000259" key="1">
    <source>
        <dbReference type="Pfam" id="PF08241"/>
    </source>
</evidence>
<dbReference type="InterPro" id="IPR013216">
    <property type="entry name" value="Methyltransf_11"/>
</dbReference>
<dbReference type="Proteomes" id="UP000051373">
    <property type="component" value="Unassembled WGS sequence"/>
</dbReference>
<proteinExistence type="predicted"/>
<dbReference type="CDD" id="cd02440">
    <property type="entry name" value="AdoMet_MTases"/>
    <property type="match status" value="1"/>
</dbReference>
<dbReference type="AlphaFoldDB" id="A0A0S8FQ49"/>
<evidence type="ECO:0000313" key="3">
    <source>
        <dbReference type="Proteomes" id="UP000051373"/>
    </source>
</evidence>
<organism evidence="2 3">
    <name type="scientific">candidate division WOR_3 bacterium SM23_42</name>
    <dbReference type="NCBI Taxonomy" id="1703779"/>
    <lineage>
        <taxon>Bacteria</taxon>
        <taxon>Bacteria division WOR-3</taxon>
    </lineage>
</organism>
<protein>
    <submittedName>
        <fullName evidence="2">Methyltransferase type 12</fullName>
    </submittedName>
</protein>
<sequence>MDSSSFEKYFQTNKALWNRLTALHRESEFYDLNGFKKGKSSLNFIELDELGDVRGKTILHLQCHFGMDTLSWVRLGAQVTGIDFSEEAIQLAKSLTKELSINALFVHSNIYDLPKVLNKQFDIVYTSYGVLCWLPDLKEWGRIIHHFLKKDGTFYMIEFHPIRAMFDDDGNMKEPYFHGEEPVKYEGSGTYAEPSADFHHVSYEWLHSLSDVINALIGASLKIESIHEFPFSVYGDLPFLVKGEDGLWRHKNKDIRIPLMFSIKAKKSGSTAPNK</sequence>
<gene>
    <name evidence="2" type="ORF">AMJ83_10230</name>
</gene>
<dbReference type="InterPro" id="IPR029063">
    <property type="entry name" value="SAM-dependent_MTases_sf"/>
</dbReference>
<keyword evidence="2" id="KW-0808">Transferase</keyword>
<dbReference type="GO" id="GO:0032259">
    <property type="term" value="P:methylation"/>
    <property type="evidence" value="ECO:0007669"/>
    <property type="project" value="UniProtKB-KW"/>
</dbReference>
<dbReference type="Gene3D" id="3.40.50.150">
    <property type="entry name" value="Vaccinia Virus protein VP39"/>
    <property type="match status" value="1"/>
</dbReference>
<name>A0A0S8FQ49_UNCW3</name>
<dbReference type="GO" id="GO:0008168">
    <property type="term" value="F:methyltransferase activity"/>
    <property type="evidence" value="ECO:0007669"/>
    <property type="project" value="UniProtKB-KW"/>
</dbReference>
<keyword evidence="2" id="KW-0489">Methyltransferase</keyword>